<keyword evidence="2" id="KW-0285">Flavoprotein</keyword>
<dbReference type="eggNOG" id="COG1053">
    <property type="taxonomic scope" value="Bacteria"/>
</dbReference>
<dbReference type="SUPFAM" id="SSF56425">
    <property type="entry name" value="Succinate dehydrogenase/fumarate reductase flavoprotein, catalytic domain"/>
    <property type="match status" value="1"/>
</dbReference>
<dbReference type="InterPro" id="IPR050315">
    <property type="entry name" value="FAD-oxidoreductase_2"/>
</dbReference>
<dbReference type="PRINTS" id="PR00411">
    <property type="entry name" value="PNDRDTASEI"/>
</dbReference>
<dbReference type="InterPro" id="IPR027477">
    <property type="entry name" value="Succ_DH/fumarate_Rdtase_cat_sf"/>
</dbReference>
<sequence>MKTTMTRRSFAGLMVVAAGTALAGCASSGSESSAETEMASEAQSADLIVIGGGCGGLAGAAKAAQGGASVIVLEGSGALGGTTAICGGHYKFMDDDLLALLPERTAESDELLKPYLEMTDADVPEDYVECLEMLQQQISEYLESDETREFDSLEYWIILHYLGTTGDQLDPNHEVVAPAYDLIYPAYANQAAIKDWLVEGGFEYEAFGNNQDAGGPFSVNPTGPVAQGGAFISVLSTYAEDAGAQIVKKAKVNALVEDGGRIVGVMTEDGTTYMANQAVLLASGGFGSNAPKVSEEDVRWEFGPEGLGSCEPECNDGTALEAAVSIGAATSNMGFNQYQTFSANGLATIETTIPMCMMASKMAVNKEGVRFRDDSMRFGTQSSSISLGQTDNMYYMIGDASGLEAMGDLKDRYEKSGDLFVADTIEEAANAAGLDGTVVAAEVEKFNSYVEAGEDPDFGRHFSERDSKIEGAPYTIMAMREYVQHTMGGVMIDATGHVLDEGGNPIEGLFAAGEAVGNLDGAQRRHGDNFAHILYYGCLAGETVAAAVNA</sequence>
<protein>
    <submittedName>
        <fullName evidence="7">Succinate dehydrogenase/fumarate reductase flavoprotein subunit</fullName>
    </submittedName>
</protein>
<dbReference type="Pfam" id="PF00890">
    <property type="entry name" value="FAD_binding_2"/>
    <property type="match status" value="1"/>
</dbReference>
<reference evidence="7 8" key="1">
    <citation type="journal article" date="2009" name="Stand. Genomic Sci.">
        <title>Complete genome sequence of Slackia heliotrinireducens type strain (RHS 1).</title>
        <authorList>
            <person name="Pukall R."/>
            <person name="Lapidus A."/>
            <person name="Nolan M."/>
            <person name="Copeland A."/>
            <person name="Glavina Del Rio T."/>
            <person name="Lucas S."/>
            <person name="Chen F."/>
            <person name="Tice H."/>
            <person name="Cheng J.F."/>
            <person name="Chertkov O."/>
            <person name="Bruce D."/>
            <person name="Goodwin L."/>
            <person name="Kuske C."/>
            <person name="Brettin T."/>
            <person name="Detter J.C."/>
            <person name="Han C."/>
            <person name="Pitluck S."/>
            <person name="Pati A."/>
            <person name="Mavrommatis K."/>
            <person name="Ivanova N."/>
            <person name="Ovchinnikova G."/>
            <person name="Chen A."/>
            <person name="Palaniappan K."/>
            <person name="Schneider S."/>
            <person name="Rohde M."/>
            <person name="Chain P."/>
            <person name="D'haeseleer P."/>
            <person name="Goker M."/>
            <person name="Bristow J."/>
            <person name="Eisen J.A."/>
            <person name="Markowitz V."/>
            <person name="Kyrpides N.C."/>
            <person name="Klenk H.P."/>
            <person name="Hugenholtz P."/>
        </authorList>
    </citation>
    <scope>NUCLEOTIDE SEQUENCE [LARGE SCALE GENOMIC DNA]</scope>
    <source>
        <strain evidence="8">ATCC 29202 / DSM 20476 / NCTC 11029 / RHS 1</strain>
    </source>
</reference>
<gene>
    <name evidence="7" type="ordered locus">Shel_23180</name>
</gene>
<evidence type="ECO:0000313" key="8">
    <source>
        <dbReference type="Proteomes" id="UP000002026"/>
    </source>
</evidence>
<dbReference type="GO" id="GO:0033765">
    <property type="term" value="F:steroid dehydrogenase activity, acting on the CH-CH group of donors"/>
    <property type="evidence" value="ECO:0007669"/>
    <property type="project" value="UniProtKB-ARBA"/>
</dbReference>
<evidence type="ECO:0000256" key="4">
    <source>
        <dbReference type="ARBA" id="ARBA00023002"/>
    </source>
</evidence>
<dbReference type="KEGG" id="shi:Shel_23180"/>
<proteinExistence type="predicted"/>
<dbReference type="InterPro" id="IPR003953">
    <property type="entry name" value="FAD-dep_OxRdtase_2_FAD-bd"/>
</dbReference>
<evidence type="ECO:0000256" key="5">
    <source>
        <dbReference type="SAM" id="SignalP"/>
    </source>
</evidence>
<organism evidence="7 8">
    <name type="scientific">Slackia heliotrinireducens (strain ATCC 29202 / DSM 20476 / NCTC 11029 / RHS 1)</name>
    <name type="common">Peptococcus heliotrinreducens</name>
    <dbReference type="NCBI Taxonomy" id="471855"/>
    <lineage>
        <taxon>Bacteria</taxon>
        <taxon>Bacillati</taxon>
        <taxon>Actinomycetota</taxon>
        <taxon>Coriobacteriia</taxon>
        <taxon>Eggerthellales</taxon>
        <taxon>Eggerthellaceae</taxon>
        <taxon>Slackia</taxon>
    </lineage>
</organism>
<feature type="chain" id="PRO_5038528796" evidence="5">
    <location>
        <begin position="24"/>
        <end position="550"/>
    </location>
</feature>
<keyword evidence="4" id="KW-0560">Oxidoreductase</keyword>
<dbReference type="Proteomes" id="UP000002026">
    <property type="component" value="Chromosome"/>
</dbReference>
<dbReference type="PROSITE" id="PS51318">
    <property type="entry name" value="TAT"/>
    <property type="match status" value="1"/>
</dbReference>
<dbReference type="RefSeq" id="WP_012799427.1">
    <property type="nucleotide sequence ID" value="NC_013165.1"/>
</dbReference>
<dbReference type="EMBL" id="CP001684">
    <property type="protein sequence ID" value="ACV23327.1"/>
    <property type="molecule type" value="Genomic_DNA"/>
</dbReference>
<feature type="signal peptide" evidence="5">
    <location>
        <begin position="1"/>
        <end position="23"/>
    </location>
</feature>
<comment type="cofactor">
    <cofactor evidence="1">
        <name>FAD</name>
        <dbReference type="ChEBI" id="CHEBI:57692"/>
    </cofactor>
</comment>
<evidence type="ECO:0000313" key="7">
    <source>
        <dbReference type="EMBL" id="ACV23327.1"/>
    </source>
</evidence>
<keyword evidence="3" id="KW-0274">FAD</keyword>
<dbReference type="PANTHER" id="PTHR43400">
    <property type="entry name" value="FUMARATE REDUCTASE"/>
    <property type="match status" value="1"/>
</dbReference>
<evidence type="ECO:0000256" key="2">
    <source>
        <dbReference type="ARBA" id="ARBA00022630"/>
    </source>
</evidence>
<dbReference type="PROSITE" id="PS51257">
    <property type="entry name" value="PROKAR_LIPOPROTEIN"/>
    <property type="match status" value="1"/>
</dbReference>
<keyword evidence="5" id="KW-0732">Signal</keyword>
<evidence type="ECO:0000256" key="3">
    <source>
        <dbReference type="ARBA" id="ARBA00022827"/>
    </source>
</evidence>
<dbReference type="HOGENOM" id="CLU_011398_4_0_11"/>
<evidence type="ECO:0000256" key="1">
    <source>
        <dbReference type="ARBA" id="ARBA00001974"/>
    </source>
</evidence>
<keyword evidence="8" id="KW-1185">Reference proteome</keyword>
<dbReference type="AlphaFoldDB" id="C7N1A5"/>
<name>C7N1A5_SLAHD</name>
<dbReference type="Gene3D" id="3.50.50.60">
    <property type="entry name" value="FAD/NAD(P)-binding domain"/>
    <property type="match status" value="2"/>
</dbReference>
<evidence type="ECO:0000259" key="6">
    <source>
        <dbReference type="Pfam" id="PF00890"/>
    </source>
</evidence>
<feature type="domain" description="FAD-dependent oxidoreductase 2 FAD-binding" evidence="6">
    <location>
        <begin position="46"/>
        <end position="527"/>
    </location>
</feature>
<dbReference type="PANTHER" id="PTHR43400:SF7">
    <property type="entry name" value="FAD-DEPENDENT OXIDOREDUCTASE 2 FAD BINDING DOMAIN-CONTAINING PROTEIN"/>
    <property type="match status" value="1"/>
</dbReference>
<dbReference type="SUPFAM" id="SSF51905">
    <property type="entry name" value="FAD/NAD(P)-binding domain"/>
    <property type="match status" value="1"/>
</dbReference>
<accession>C7N1A5</accession>
<dbReference type="Gene3D" id="3.90.700.10">
    <property type="entry name" value="Succinate dehydrogenase/fumarate reductase flavoprotein, catalytic domain"/>
    <property type="match status" value="1"/>
</dbReference>
<dbReference type="InterPro" id="IPR006311">
    <property type="entry name" value="TAT_signal"/>
</dbReference>
<dbReference type="STRING" id="471855.Shel_23180"/>
<dbReference type="InterPro" id="IPR036188">
    <property type="entry name" value="FAD/NAD-bd_sf"/>
</dbReference>